<accession>A0A9P9YTG2</accession>
<dbReference type="AlphaFoldDB" id="A0A9P9YTG2"/>
<comment type="caution">
    <text evidence="1">The sequence shown here is derived from an EMBL/GenBank/DDBJ whole genome shotgun (WGS) entry which is preliminary data.</text>
</comment>
<organism evidence="1 2">
    <name type="scientific">Drosophila gunungcola</name>
    <name type="common">fruit fly</name>
    <dbReference type="NCBI Taxonomy" id="103775"/>
    <lineage>
        <taxon>Eukaryota</taxon>
        <taxon>Metazoa</taxon>
        <taxon>Ecdysozoa</taxon>
        <taxon>Arthropoda</taxon>
        <taxon>Hexapoda</taxon>
        <taxon>Insecta</taxon>
        <taxon>Pterygota</taxon>
        <taxon>Neoptera</taxon>
        <taxon>Endopterygota</taxon>
        <taxon>Diptera</taxon>
        <taxon>Brachycera</taxon>
        <taxon>Muscomorpha</taxon>
        <taxon>Ephydroidea</taxon>
        <taxon>Drosophilidae</taxon>
        <taxon>Drosophila</taxon>
        <taxon>Sophophora</taxon>
    </lineage>
</organism>
<keyword evidence="2" id="KW-1185">Reference proteome</keyword>
<dbReference type="EMBL" id="JAMKOV010000002">
    <property type="protein sequence ID" value="KAI8042777.1"/>
    <property type="molecule type" value="Genomic_DNA"/>
</dbReference>
<sequence>MEVHPKKFLMCRNGKMLPLLWSGRPCSLVRKLSEWAAKTIGLWRAKLLTYLDT</sequence>
<protein>
    <submittedName>
        <fullName evidence="1">Uncharacterized protein</fullName>
    </submittedName>
</protein>
<evidence type="ECO:0000313" key="1">
    <source>
        <dbReference type="EMBL" id="KAI8042777.1"/>
    </source>
</evidence>
<reference evidence="1" key="1">
    <citation type="journal article" date="2023" name="Genome Biol. Evol.">
        <title>Long-read-based Genome Assembly of Drosophila gunungcola Reveals Fewer Chemosensory Genes in Flower-breeding Species.</title>
        <authorList>
            <person name="Negi A."/>
            <person name="Liao B.Y."/>
            <person name="Yeh S.D."/>
        </authorList>
    </citation>
    <scope>NUCLEOTIDE SEQUENCE</scope>
    <source>
        <strain evidence="1">Sukarami</strain>
    </source>
</reference>
<gene>
    <name evidence="1" type="ORF">M5D96_004100</name>
</gene>
<name>A0A9P9YTG2_9MUSC</name>
<proteinExistence type="predicted"/>
<evidence type="ECO:0000313" key="2">
    <source>
        <dbReference type="Proteomes" id="UP001059596"/>
    </source>
</evidence>
<dbReference type="Proteomes" id="UP001059596">
    <property type="component" value="Unassembled WGS sequence"/>
</dbReference>